<evidence type="ECO:0000256" key="1">
    <source>
        <dbReference type="SAM" id="MobiDB-lite"/>
    </source>
</evidence>
<gene>
    <name evidence="2" type="ORF">LCGC14_1456240</name>
</gene>
<organism evidence="2">
    <name type="scientific">marine sediment metagenome</name>
    <dbReference type="NCBI Taxonomy" id="412755"/>
    <lineage>
        <taxon>unclassified sequences</taxon>
        <taxon>metagenomes</taxon>
        <taxon>ecological metagenomes</taxon>
    </lineage>
</organism>
<sequence length="78" mass="9130">MSDEDKQWTAEYWTANQTECTECNRIIDAAGQCDCDFDPLWWDTPNRRCLPANTKANKNTQRKHMEGLQSCHTQPPRK</sequence>
<evidence type="ECO:0000313" key="2">
    <source>
        <dbReference type="EMBL" id="KKM68900.1"/>
    </source>
</evidence>
<dbReference type="EMBL" id="LAZR01010085">
    <property type="protein sequence ID" value="KKM68900.1"/>
    <property type="molecule type" value="Genomic_DNA"/>
</dbReference>
<feature type="region of interest" description="Disordered" evidence="1">
    <location>
        <begin position="53"/>
        <end position="78"/>
    </location>
</feature>
<name>A0A0F9LX25_9ZZZZ</name>
<reference evidence="2" key="1">
    <citation type="journal article" date="2015" name="Nature">
        <title>Complex archaea that bridge the gap between prokaryotes and eukaryotes.</title>
        <authorList>
            <person name="Spang A."/>
            <person name="Saw J.H."/>
            <person name="Jorgensen S.L."/>
            <person name="Zaremba-Niedzwiedzka K."/>
            <person name="Martijn J."/>
            <person name="Lind A.E."/>
            <person name="van Eijk R."/>
            <person name="Schleper C."/>
            <person name="Guy L."/>
            <person name="Ettema T.J."/>
        </authorList>
    </citation>
    <scope>NUCLEOTIDE SEQUENCE</scope>
</reference>
<comment type="caution">
    <text evidence="2">The sequence shown here is derived from an EMBL/GenBank/DDBJ whole genome shotgun (WGS) entry which is preliminary data.</text>
</comment>
<proteinExistence type="predicted"/>
<protein>
    <submittedName>
        <fullName evidence="2">Uncharacterized protein</fullName>
    </submittedName>
</protein>
<dbReference type="AlphaFoldDB" id="A0A0F9LX25"/>
<accession>A0A0F9LX25</accession>